<keyword evidence="2" id="KW-1185">Reference proteome</keyword>
<dbReference type="PANTHER" id="PTHR47027">
    <property type="entry name" value="REVERSE TRANSCRIPTASE DOMAIN-CONTAINING PROTEIN"/>
    <property type="match status" value="1"/>
</dbReference>
<name>A0A183GA04_HELPZ</name>
<reference evidence="1 2" key="1">
    <citation type="submission" date="2018-11" db="EMBL/GenBank/DDBJ databases">
        <authorList>
            <consortium name="Pathogen Informatics"/>
        </authorList>
    </citation>
    <scope>NUCLEOTIDE SEQUENCE [LARGE SCALE GENOMIC DNA]</scope>
</reference>
<dbReference type="AlphaFoldDB" id="A0A183GA04"/>
<dbReference type="OrthoDB" id="410104at2759"/>
<dbReference type="WBParaSite" id="HPBE_0001880601-mRNA-1">
    <property type="protein sequence ID" value="HPBE_0001880601-mRNA-1"/>
    <property type="gene ID" value="HPBE_0001880601"/>
</dbReference>
<dbReference type="PANTHER" id="PTHR47027:SF20">
    <property type="entry name" value="REVERSE TRANSCRIPTASE-LIKE PROTEIN WITH RNA-DIRECTED DNA POLYMERASE DOMAIN"/>
    <property type="match status" value="1"/>
</dbReference>
<reference evidence="3" key="2">
    <citation type="submission" date="2019-09" db="UniProtKB">
        <authorList>
            <consortium name="WormBaseParasite"/>
        </authorList>
    </citation>
    <scope>IDENTIFICATION</scope>
</reference>
<proteinExistence type="predicted"/>
<gene>
    <name evidence="1" type="ORF">HPBE_LOCUS18806</name>
</gene>
<dbReference type="Proteomes" id="UP000050761">
    <property type="component" value="Unassembled WGS sequence"/>
</dbReference>
<dbReference type="EMBL" id="UZAH01030933">
    <property type="protein sequence ID" value="VDP12996.1"/>
    <property type="molecule type" value="Genomic_DNA"/>
</dbReference>
<evidence type="ECO:0000313" key="2">
    <source>
        <dbReference type="Proteomes" id="UP000050761"/>
    </source>
</evidence>
<evidence type="ECO:0000313" key="3">
    <source>
        <dbReference type="WBParaSite" id="HPBE_0001880601-mRNA-1"/>
    </source>
</evidence>
<sequence length="172" mass="19896">MTLQALFYNRRQEELCDFKLKDVVEKLNVDASDFQEWRRKMGLLARPLCPNCNDSMQIYQLAGLFTWVIVNGISRTLDEGQPYEQAGFRRGFSTIGQIHTITKLIEAPREYNLSLCLTFIDLKKVFDSVETEAVIEALPTQGVPTQYTRVLRGLHSGFTTKTSPFYVQRRRH</sequence>
<accession>A0A3P8F076</accession>
<organism evidence="2 3">
    <name type="scientific">Heligmosomoides polygyrus</name>
    <name type="common">Parasitic roundworm</name>
    <dbReference type="NCBI Taxonomy" id="6339"/>
    <lineage>
        <taxon>Eukaryota</taxon>
        <taxon>Metazoa</taxon>
        <taxon>Ecdysozoa</taxon>
        <taxon>Nematoda</taxon>
        <taxon>Chromadorea</taxon>
        <taxon>Rhabditida</taxon>
        <taxon>Rhabditina</taxon>
        <taxon>Rhabditomorpha</taxon>
        <taxon>Strongyloidea</taxon>
        <taxon>Heligmosomidae</taxon>
        <taxon>Heligmosomoides</taxon>
    </lineage>
</organism>
<accession>A0A183GA04</accession>
<evidence type="ECO:0000313" key="1">
    <source>
        <dbReference type="EMBL" id="VDP12996.1"/>
    </source>
</evidence>
<protein>
    <submittedName>
        <fullName evidence="3">Reverse transcriptase domain-containing protein</fullName>
    </submittedName>
</protein>